<dbReference type="CDD" id="cd06550">
    <property type="entry name" value="TM_ABC_iron-siderophores_like"/>
    <property type="match status" value="1"/>
</dbReference>
<sequence length="331" mass="35036">MILILGLCGTVIASTAIGSAEISPFLSAKVLLNQIPLAGKLFSETPGPVKSIILQVRLPRVITGALVGASLGVAGTTIQGIFRNPMAEPYTVGVSAGASLGAVSSIALGLSFFGMYTIPFMSFLFGLGAILLVYNVAKVKGRLPIGVLLLAGIAVSLFLSSIVRMLMYTAGEELHGMVFWVMGGLWARNWTHVFMILPFISVGSGVIYYYSRGLNAMLLGEEQAQQLGHNVEKMKKILLILSALITSAAVSVSGIIGFVGLIIPHIMRILIGSDHRILIPASALGGGIFLVWADAVSRAMLAPIDLPVGIITAMAGGPFFIYLLRREKYSF</sequence>
<evidence type="ECO:0000313" key="9">
    <source>
        <dbReference type="EMBL" id="KXB01832.1"/>
    </source>
</evidence>
<dbReference type="Proteomes" id="UP000070344">
    <property type="component" value="Unassembled WGS sequence"/>
</dbReference>
<evidence type="ECO:0008006" key="11">
    <source>
        <dbReference type="Google" id="ProtNLM"/>
    </source>
</evidence>
<feature type="transmembrane region" description="Helical" evidence="8">
    <location>
        <begin position="116"/>
        <end position="134"/>
    </location>
</feature>
<evidence type="ECO:0000256" key="1">
    <source>
        <dbReference type="ARBA" id="ARBA00004651"/>
    </source>
</evidence>
<accession>A0A133V5W6</accession>
<comment type="similarity">
    <text evidence="2">Belongs to the binding-protein-dependent transport system permease family. FecCD subfamily.</text>
</comment>
<dbReference type="InterPro" id="IPR037294">
    <property type="entry name" value="ABC_BtuC-like"/>
</dbReference>
<feature type="transmembrane region" description="Helical" evidence="8">
    <location>
        <begin position="90"/>
        <end position="110"/>
    </location>
</feature>
<keyword evidence="7 8" id="KW-0472">Membrane</keyword>
<dbReference type="InterPro" id="IPR000522">
    <property type="entry name" value="ABC_transptr_permease_BtuC"/>
</dbReference>
<evidence type="ECO:0000256" key="6">
    <source>
        <dbReference type="ARBA" id="ARBA00022989"/>
    </source>
</evidence>
<dbReference type="Pfam" id="PF01032">
    <property type="entry name" value="FecCD"/>
    <property type="match status" value="1"/>
</dbReference>
<keyword evidence="5 8" id="KW-0812">Transmembrane</keyword>
<dbReference type="FunFam" id="1.10.3470.10:FF:000001">
    <property type="entry name" value="Vitamin B12 ABC transporter permease BtuC"/>
    <property type="match status" value="1"/>
</dbReference>
<feature type="transmembrane region" description="Helical" evidence="8">
    <location>
        <begin position="304"/>
        <end position="324"/>
    </location>
</feature>
<keyword evidence="4" id="KW-1003">Cell membrane</keyword>
<keyword evidence="10" id="KW-1185">Reference proteome</keyword>
<proteinExistence type="inferred from homology"/>
<evidence type="ECO:0000256" key="3">
    <source>
        <dbReference type="ARBA" id="ARBA00022448"/>
    </source>
</evidence>
<evidence type="ECO:0000256" key="5">
    <source>
        <dbReference type="ARBA" id="ARBA00022692"/>
    </source>
</evidence>
<dbReference type="GO" id="GO:0022857">
    <property type="term" value="F:transmembrane transporter activity"/>
    <property type="evidence" value="ECO:0007669"/>
    <property type="project" value="InterPro"/>
</dbReference>
<feature type="transmembrane region" description="Helical" evidence="8">
    <location>
        <begin position="237"/>
        <end position="263"/>
    </location>
</feature>
<dbReference type="GO" id="GO:0033214">
    <property type="term" value="P:siderophore-iron import into cell"/>
    <property type="evidence" value="ECO:0007669"/>
    <property type="project" value="TreeGrafter"/>
</dbReference>
<evidence type="ECO:0000256" key="4">
    <source>
        <dbReference type="ARBA" id="ARBA00022475"/>
    </source>
</evidence>
<feature type="transmembrane region" description="Helical" evidence="8">
    <location>
        <begin position="275"/>
        <end position="292"/>
    </location>
</feature>
<gene>
    <name evidence="9" type="ORF">AKJ41_00155</name>
</gene>
<comment type="caution">
    <text evidence="9">The sequence shown here is derived from an EMBL/GenBank/DDBJ whole genome shotgun (WGS) entry which is preliminary data.</text>
</comment>
<feature type="transmembrane region" description="Helical" evidence="8">
    <location>
        <begin position="190"/>
        <end position="210"/>
    </location>
</feature>
<organism evidence="9 10">
    <name type="scientific">candidate division MSBL1 archaeon SCGC-AAA259O05</name>
    <dbReference type="NCBI Taxonomy" id="1698271"/>
    <lineage>
        <taxon>Archaea</taxon>
        <taxon>Methanobacteriati</taxon>
        <taxon>Methanobacteriota</taxon>
        <taxon>candidate division MSBL1</taxon>
    </lineage>
</organism>
<dbReference type="Gene3D" id="1.10.3470.10">
    <property type="entry name" value="ABC transporter involved in vitamin B12 uptake, BtuC"/>
    <property type="match status" value="1"/>
</dbReference>
<keyword evidence="3" id="KW-0813">Transport</keyword>
<keyword evidence="6 8" id="KW-1133">Transmembrane helix</keyword>
<dbReference type="PANTHER" id="PTHR30472:SF25">
    <property type="entry name" value="ABC TRANSPORTER PERMEASE PROTEIN MJ0876-RELATED"/>
    <property type="match status" value="1"/>
</dbReference>
<dbReference type="PATRIC" id="fig|1698271.3.peg.34"/>
<feature type="transmembrane region" description="Helical" evidence="8">
    <location>
        <begin position="146"/>
        <end position="170"/>
    </location>
</feature>
<reference evidence="9 10" key="1">
    <citation type="journal article" date="2016" name="Sci. Rep.">
        <title>Metabolic traits of an uncultured archaeal lineage -MSBL1- from brine pools of the Red Sea.</title>
        <authorList>
            <person name="Mwirichia R."/>
            <person name="Alam I."/>
            <person name="Rashid M."/>
            <person name="Vinu M."/>
            <person name="Ba-Alawi W."/>
            <person name="Anthony Kamau A."/>
            <person name="Kamanda Ngugi D."/>
            <person name="Goker M."/>
            <person name="Klenk H.P."/>
            <person name="Bajic V."/>
            <person name="Stingl U."/>
        </authorList>
    </citation>
    <scope>NUCLEOTIDE SEQUENCE [LARGE SCALE GENOMIC DNA]</scope>
    <source>
        <strain evidence="9">SCGC-AAA259O05</strain>
    </source>
</reference>
<protein>
    <recommendedName>
        <fullName evidence="11">Iron ABC transporter</fullName>
    </recommendedName>
</protein>
<dbReference type="GO" id="GO:0005886">
    <property type="term" value="C:plasma membrane"/>
    <property type="evidence" value="ECO:0007669"/>
    <property type="project" value="UniProtKB-SubCell"/>
</dbReference>
<dbReference type="SUPFAM" id="SSF81345">
    <property type="entry name" value="ABC transporter involved in vitamin B12 uptake, BtuC"/>
    <property type="match status" value="1"/>
</dbReference>
<dbReference type="PANTHER" id="PTHR30472">
    <property type="entry name" value="FERRIC ENTEROBACTIN TRANSPORT SYSTEM PERMEASE PROTEIN"/>
    <property type="match status" value="1"/>
</dbReference>
<evidence type="ECO:0000313" key="10">
    <source>
        <dbReference type="Proteomes" id="UP000070344"/>
    </source>
</evidence>
<evidence type="ECO:0000256" key="2">
    <source>
        <dbReference type="ARBA" id="ARBA00007935"/>
    </source>
</evidence>
<name>A0A133V5W6_9EURY</name>
<feature type="transmembrane region" description="Helical" evidence="8">
    <location>
        <begin position="58"/>
        <end position="78"/>
    </location>
</feature>
<evidence type="ECO:0000256" key="8">
    <source>
        <dbReference type="SAM" id="Phobius"/>
    </source>
</evidence>
<dbReference type="EMBL" id="LHXV01000001">
    <property type="protein sequence ID" value="KXB01832.1"/>
    <property type="molecule type" value="Genomic_DNA"/>
</dbReference>
<evidence type="ECO:0000256" key="7">
    <source>
        <dbReference type="ARBA" id="ARBA00023136"/>
    </source>
</evidence>
<comment type="subcellular location">
    <subcellularLocation>
        <location evidence="1">Cell membrane</location>
        <topology evidence="1">Multi-pass membrane protein</topology>
    </subcellularLocation>
</comment>
<dbReference type="AlphaFoldDB" id="A0A133V5W6"/>